<gene>
    <name evidence="4" type="ORF">M2280_003680</name>
</gene>
<reference evidence="4 5" key="1">
    <citation type="submission" date="2023-04" db="EMBL/GenBank/DDBJ databases">
        <title>Forest soil microbial communities from Buena Vista Peninsula, Colon Province, Panama.</title>
        <authorList>
            <person name="Bouskill N."/>
        </authorList>
    </citation>
    <scope>NUCLEOTIDE SEQUENCE [LARGE SCALE GENOMIC DNA]</scope>
    <source>
        <strain evidence="4 5">CFH S0262</strain>
    </source>
</reference>
<proteinExistence type="predicted"/>
<sequence>MNPPAGWHPDPYDPAIDRYWDGQQWTGDTRPKDADPATQVIDMGGFDPAMHVADNGGVEPATELMSTGIPAGAPDAQPGKRKPKWPWIAGGVLVAFLGLGAIGAATAKDEADPAPAAPTTTSSAAPTTTTTTTKARPTTTVSIAPLVPQATATTTPTSALLPVTTTAAPAPTQRPLEYSCSDATWRESVGAEGDELCGAPWQPRTQPTQQAPKYTPPAAPQPAYTPPAAEQSSGTVHPGSFCSSPGATGVTTKGTSMVCGPGSDGKNRWKSAG</sequence>
<organism evidence="4 5">
    <name type="scientific">Prescottella agglutinans</name>
    <dbReference type="NCBI Taxonomy" id="1644129"/>
    <lineage>
        <taxon>Bacteria</taxon>
        <taxon>Bacillati</taxon>
        <taxon>Actinomycetota</taxon>
        <taxon>Actinomycetes</taxon>
        <taxon>Mycobacteriales</taxon>
        <taxon>Nocardiaceae</taxon>
        <taxon>Prescottella</taxon>
    </lineage>
</organism>
<keyword evidence="5" id="KW-1185">Reference proteome</keyword>
<keyword evidence="2" id="KW-0812">Transmembrane</keyword>
<name>A0ABT6MEX1_9NOCA</name>
<evidence type="ECO:0000256" key="2">
    <source>
        <dbReference type="SAM" id="Phobius"/>
    </source>
</evidence>
<keyword evidence="2" id="KW-0472">Membrane</keyword>
<dbReference type="InterPro" id="IPR018929">
    <property type="entry name" value="DUF2510"/>
</dbReference>
<feature type="transmembrane region" description="Helical" evidence="2">
    <location>
        <begin position="87"/>
        <end position="107"/>
    </location>
</feature>
<evidence type="ECO:0000256" key="1">
    <source>
        <dbReference type="SAM" id="MobiDB-lite"/>
    </source>
</evidence>
<feature type="compositionally biased region" description="Low complexity" evidence="1">
    <location>
        <begin position="113"/>
        <end position="175"/>
    </location>
</feature>
<dbReference type="RefSeq" id="WP_280761757.1">
    <property type="nucleotide sequence ID" value="NZ_JARXVC010000010.1"/>
</dbReference>
<dbReference type="Pfam" id="PF10708">
    <property type="entry name" value="DUF2510"/>
    <property type="match status" value="1"/>
</dbReference>
<feature type="region of interest" description="Disordered" evidence="1">
    <location>
        <begin position="110"/>
        <end position="175"/>
    </location>
</feature>
<dbReference type="EMBL" id="JARXVC010000010">
    <property type="protein sequence ID" value="MDH6282449.1"/>
    <property type="molecule type" value="Genomic_DNA"/>
</dbReference>
<feature type="compositionally biased region" description="Polar residues" evidence="1">
    <location>
        <begin position="230"/>
        <end position="255"/>
    </location>
</feature>
<feature type="compositionally biased region" description="Pro residues" evidence="1">
    <location>
        <begin position="214"/>
        <end position="225"/>
    </location>
</feature>
<accession>A0ABT6MEX1</accession>
<protein>
    <recommendedName>
        <fullName evidence="3">DUF2510 domain-containing protein</fullName>
    </recommendedName>
</protein>
<comment type="caution">
    <text evidence="4">The sequence shown here is derived from an EMBL/GenBank/DDBJ whole genome shotgun (WGS) entry which is preliminary data.</text>
</comment>
<evidence type="ECO:0000313" key="4">
    <source>
        <dbReference type="EMBL" id="MDH6282449.1"/>
    </source>
</evidence>
<evidence type="ECO:0000259" key="3">
    <source>
        <dbReference type="Pfam" id="PF10708"/>
    </source>
</evidence>
<feature type="region of interest" description="Disordered" evidence="1">
    <location>
        <begin position="194"/>
        <end position="273"/>
    </location>
</feature>
<keyword evidence="2" id="KW-1133">Transmembrane helix</keyword>
<evidence type="ECO:0000313" key="5">
    <source>
        <dbReference type="Proteomes" id="UP001160334"/>
    </source>
</evidence>
<feature type="domain" description="DUF2510" evidence="3">
    <location>
        <begin position="5"/>
        <end position="37"/>
    </location>
</feature>
<dbReference type="Proteomes" id="UP001160334">
    <property type="component" value="Unassembled WGS sequence"/>
</dbReference>